<dbReference type="GO" id="GO:0016787">
    <property type="term" value="F:hydrolase activity"/>
    <property type="evidence" value="ECO:0007669"/>
    <property type="project" value="UniProtKB-KW"/>
</dbReference>
<accession>A0A8J6M2I7</accession>
<dbReference type="InterPro" id="IPR011324">
    <property type="entry name" value="Cytotoxic_necrot_fac-like_cat"/>
</dbReference>
<dbReference type="Proteomes" id="UP000601768">
    <property type="component" value="Unassembled WGS sequence"/>
</dbReference>
<organism evidence="11 12">
    <name type="scientific">Neptunicella marina</name>
    <dbReference type="NCBI Taxonomy" id="2125989"/>
    <lineage>
        <taxon>Bacteria</taxon>
        <taxon>Pseudomonadati</taxon>
        <taxon>Pseudomonadota</taxon>
        <taxon>Gammaproteobacteria</taxon>
        <taxon>Alteromonadales</taxon>
        <taxon>Alteromonadaceae</taxon>
        <taxon>Neptunicella</taxon>
    </lineage>
</organism>
<protein>
    <recommendedName>
        <fullName evidence="10">Purine nucleoside phosphorylase</fullName>
    </recommendedName>
</protein>
<comment type="caution">
    <text evidence="11">The sequence shown here is derived from an EMBL/GenBank/DDBJ whole genome shotgun (WGS) entry which is preliminary data.</text>
</comment>
<comment type="catalytic activity">
    <reaction evidence="1">
        <text>inosine + phosphate = alpha-D-ribose 1-phosphate + hypoxanthine</text>
        <dbReference type="Rhea" id="RHEA:27646"/>
        <dbReference type="ChEBI" id="CHEBI:17368"/>
        <dbReference type="ChEBI" id="CHEBI:17596"/>
        <dbReference type="ChEBI" id="CHEBI:43474"/>
        <dbReference type="ChEBI" id="CHEBI:57720"/>
        <dbReference type="EC" id="2.4.2.1"/>
    </reaction>
    <physiologicalReaction direction="left-to-right" evidence="1">
        <dbReference type="Rhea" id="RHEA:27647"/>
    </physiologicalReaction>
</comment>
<dbReference type="GO" id="GO:0005507">
    <property type="term" value="F:copper ion binding"/>
    <property type="evidence" value="ECO:0007669"/>
    <property type="project" value="TreeGrafter"/>
</dbReference>
<dbReference type="PANTHER" id="PTHR30616">
    <property type="entry name" value="UNCHARACTERIZED PROTEIN YFIH"/>
    <property type="match status" value="1"/>
</dbReference>
<keyword evidence="4" id="KW-0479">Metal-binding</keyword>
<evidence type="ECO:0000256" key="5">
    <source>
        <dbReference type="ARBA" id="ARBA00022801"/>
    </source>
</evidence>
<evidence type="ECO:0000256" key="2">
    <source>
        <dbReference type="ARBA" id="ARBA00007353"/>
    </source>
</evidence>
<sequence length="236" mass="26393">MSVFVPDWLLPEGFNAFVSTREGGVSLPPYNSLNVAMHVEDNPSYVVENRRRLPNGRNINWLEQTHSIEVVELKQNSGQVYVADASFTFKAGVVCAVMTADCLPLLIAFPQQKAVAAIHAGWRGLANGIIEACFEKMALPVQEAQVYLGPAIGADAFEVGEDVKQNFAPEDTQYFTPDKNQKYFADIYALARARLNRLGITNIVGGEYCTFTNEKQFFSYRRDGQTGRMVSYIWFD</sequence>
<keyword evidence="3" id="KW-0808">Transferase</keyword>
<comment type="catalytic activity">
    <reaction evidence="8">
        <text>adenosine + phosphate = alpha-D-ribose 1-phosphate + adenine</text>
        <dbReference type="Rhea" id="RHEA:27642"/>
        <dbReference type="ChEBI" id="CHEBI:16335"/>
        <dbReference type="ChEBI" id="CHEBI:16708"/>
        <dbReference type="ChEBI" id="CHEBI:43474"/>
        <dbReference type="ChEBI" id="CHEBI:57720"/>
        <dbReference type="EC" id="2.4.2.1"/>
    </reaction>
    <physiologicalReaction direction="left-to-right" evidence="8">
        <dbReference type="Rhea" id="RHEA:27643"/>
    </physiologicalReaction>
</comment>
<evidence type="ECO:0000256" key="8">
    <source>
        <dbReference type="ARBA" id="ARBA00048968"/>
    </source>
</evidence>
<dbReference type="Pfam" id="PF02578">
    <property type="entry name" value="Cu-oxidase_4"/>
    <property type="match status" value="1"/>
</dbReference>
<evidence type="ECO:0000256" key="6">
    <source>
        <dbReference type="ARBA" id="ARBA00022833"/>
    </source>
</evidence>
<evidence type="ECO:0000256" key="3">
    <source>
        <dbReference type="ARBA" id="ARBA00022679"/>
    </source>
</evidence>
<proteinExistence type="inferred from homology"/>
<dbReference type="CDD" id="cd16833">
    <property type="entry name" value="YfiH"/>
    <property type="match status" value="1"/>
</dbReference>
<dbReference type="AlphaFoldDB" id="A0A8J6M2I7"/>
<comment type="catalytic activity">
    <reaction evidence="7">
        <text>adenosine + H2O + H(+) = inosine + NH4(+)</text>
        <dbReference type="Rhea" id="RHEA:24408"/>
        <dbReference type="ChEBI" id="CHEBI:15377"/>
        <dbReference type="ChEBI" id="CHEBI:15378"/>
        <dbReference type="ChEBI" id="CHEBI:16335"/>
        <dbReference type="ChEBI" id="CHEBI:17596"/>
        <dbReference type="ChEBI" id="CHEBI:28938"/>
        <dbReference type="EC" id="3.5.4.4"/>
    </reaction>
    <physiologicalReaction direction="left-to-right" evidence="7">
        <dbReference type="Rhea" id="RHEA:24409"/>
    </physiologicalReaction>
</comment>
<dbReference type="PANTHER" id="PTHR30616:SF2">
    <property type="entry name" value="PURINE NUCLEOSIDE PHOSPHORYLASE LACC1"/>
    <property type="match status" value="1"/>
</dbReference>
<evidence type="ECO:0000256" key="1">
    <source>
        <dbReference type="ARBA" id="ARBA00000553"/>
    </source>
</evidence>
<evidence type="ECO:0000313" key="11">
    <source>
        <dbReference type="EMBL" id="MBC3767904.1"/>
    </source>
</evidence>
<dbReference type="Gene3D" id="3.60.140.10">
    <property type="entry name" value="CNF1/YfiH-like putative cysteine hydrolases"/>
    <property type="match status" value="1"/>
</dbReference>
<evidence type="ECO:0000256" key="4">
    <source>
        <dbReference type="ARBA" id="ARBA00022723"/>
    </source>
</evidence>
<dbReference type="InterPro" id="IPR003730">
    <property type="entry name" value="Cu_polyphenol_OxRdtase"/>
</dbReference>
<dbReference type="RefSeq" id="WP_186508648.1">
    <property type="nucleotide sequence ID" value="NZ_JACNEP010000032.1"/>
</dbReference>
<dbReference type="GO" id="GO:0017061">
    <property type="term" value="F:S-methyl-5-thioadenosine phosphorylase activity"/>
    <property type="evidence" value="ECO:0007669"/>
    <property type="project" value="UniProtKB-EC"/>
</dbReference>
<keyword evidence="5" id="KW-0378">Hydrolase</keyword>
<keyword evidence="12" id="KW-1185">Reference proteome</keyword>
<reference evidence="11" key="1">
    <citation type="journal article" date="2018" name="Int. J. Syst. Evol. Microbiol.">
        <title>Neptunicella marina gen. nov., sp. nov., isolated from surface seawater.</title>
        <authorList>
            <person name="Liu X."/>
            <person name="Lai Q."/>
            <person name="Du Y."/>
            <person name="Zhang X."/>
            <person name="Liu Z."/>
            <person name="Sun F."/>
            <person name="Shao Z."/>
        </authorList>
    </citation>
    <scope>NUCLEOTIDE SEQUENCE</scope>
    <source>
        <strain evidence="11">S27-2</strain>
    </source>
</reference>
<dbReference type="InterPro" id="IPR038371">
    <property type="entry name" value="Cu_polyphenol_OxRdtase_sf"/>
</dbReference>
<dbReference type="NCBIfam" id="TIGR00726">
    <property type="entry name" value="peptidoglycan editing factor PgeF"/>
    <property type="match status" value="1"/>
</dbReference>
<keyword evidence="6" id="KW-0862">Zinc</keyword>
<comment type="catalytic activity">
    <reaction evidence="9">
        <text>S-methyl-5'-thioadenosine + phosphate = 5-(methylsulfanyl)-alpha-D-ribose 1-phosphate + adenine</text>
        <dbReference type="Rhea" id="RHEA:11852"/>
        <dbReference type="ChEBI" id="CHEBI:16708"/>
        <dbReference type="ChEBI" id="CHEBI:17509"/>
        <dbReference type="ChEBI" id="CHEBI:43474"/>
        <dbReference type="ChEBI" id="CHEBI:58533"/>
        <dbReference type="EC" id="2.4.2.28"/>
    </reaction>
    <physiologicalReaction direction="left-to-right" evidence="9">
        <dbReference type="Rhea" id="RHEA:11853"/>
    </physiologicalReaction>
</comment>
<reference evidence="11" key="2">
    <citation type="submission" date="2020-08" db="EMBL/GenBank/DDBJ databases">
        <authorList>
            <person name="Lai Q."/>
        </authorList>
    </citation>
    <scope>NUCLEOTIDE SEQUENCE</scope>
    <source>
        <strain evidence="11">S27-2</strain>
    </source>
</reference>
<name>A0A8J6M2I7_9ALTE</name>
<evidence type="ECO:0000256" key="9">
    <source>
        <dbReference type="ARBA" id="ARBA00049893"/>
    </source>
</evidence>
<evidence type="ECO:0000256" key="7">
    <source>
        <dbReference type="ARBA" id="ARBA00047989"/>
    </source>
</evidence>
<dbReference type="EMBL" id="JACNEP010000032">
    <property type="protein sequence ID" value="MBC3767904.1"/>
    <property type="molecule type" value="Genomic_DNA"/>
</dbReference>
<comment type="similarity">
    <text evidence="2 10">Belongs to the purine nucleoside phosphorylase YfiH/LACC1 family.</text>
</comment>
<evidence type="ECO:0000256" key="10">
    <source>
        <dbReference type="RuleBase" id="RU361274"/>
    </source>
</evidence>
<evidence type="ECO:0000313" key="12">
    <source>
        <dbReference type="Proteomes" id="UP000601768"/>
    </source>
</evidence>
<dbReference type="SUPFAM" id="SSF64438">
    <property type="entry name" value="CNF1/YfiH-like putative cysteine hydrolases"/>
    <property type="match status" value="1"/>
</dbReference>
<gene>
    <name evidence="11" type="primary">pgeF</name>
    <name evidence="11" type="ORF">H8B19_18650</name>
</gene>